<dbReference type="InterPro" id="IPR011251">
    <property type="entry name" value="Luciferase-like_dom"/>
</dbReference>
<dbReference type="PANTHER" id="PTHR30137">
    <property type="entry name" value="LUCIFERASE-LIKE MONOOXYGENASE"/>
    <property type="match status" value="1"/>
</dbReference>
<dbReference type="SUPFAM" id="SSF51679">
    <property type="entry name" value="Bacterial luciferase-like"/>
    <property type="match status" value="1"/>
</dbReference>
<dbReference type="RefSeq" id="WP_160363579.1">
    <property type="nucleotide sequence ID" value="NZ_JACEIB010000003.1"/>
</dbReference>
<protein>
    <submittedName>
        <fullName evidence="2">LLM class flavin-dependent oxidoreductase</fullName>
    </submittedName>
</protein>
<dbReference type="AlphaFoldDB" id="A0A838L310"/>
<feature type="domain" description="Luciferase-like" evidence="1">
    <location>
        <begin position="5"/>
        <end position="314"/>
    </location>
</feature>
<evidence type="ECO:0000313" key="3">
    <source>
        <dbReference type="Proteomes" id="UP000570166"/>
    </source>
</evidence>
<comment type="caution">
    <text evidence="2">The sequence shown here is derived from an EMBL/GenBank/DDBJ whole genome shotgun (WGS) entry which is preliminary data.</text>
</comment>
<dbReference type="GO" id="GO:0005829">
    <property type="term" value="C:cytosol"/>
    <property type="evidence" value="ECO:0007669"/>
    <property type="project" value="TreeGrafter"/>
</dbReference>
<gene>
    <name evidence="2" type="ORF">HZF05_06670</name>
</gene>
<dbReference type="InterPro" id="IPR036661">
    <property type="entry name" value="Luciferase-like_sf"/>
</dbReference>
<dbReference type="InterPro" id="IPR050766">
    <property type="entry name" value="Bact_Lucif_Oxidored"/>
</dbReference>
<evidence type="ECO:0000313" key="2">
    <source>
        <dbReference type="EMBL" id="MBA2933781.1"/>
    </source>
</evidence>
<dbReference type="EMBL" id="JACEIB010000003">
    <property type="protein sequence ID" value="MBA2933781.1"/>
    <property type="molecule type" value="Genomic_DNA"/>
</dbReference>
<dbReference type="GO" id="GO:0016705">
    <property type="term" value="F:oxidoreductase activity, acting on paired donors, with incorporation or reduction of molecular oxygen"/>
    <property type="evidence" value="ECO:0007669"/>
    <property type="project" value="InterPro"/>
</dbReference>
<dbReference type="PANTHER" id="PTHR30137:SF6">
    <property type="entry name" value="LUCIFERASE-LIKE MONOOXYGENASE"/>
    <property type="match status" value="1"/>
</dbReference>
<sequence length="365" mass="40834">MDNDVGILLMFQNQNDKQSDQAAFREDMEFGVAAEEMGFGRIWIVEHHFDNYSMSPDNFVELAWFAGRTKRIKLGIGAAILPWNDPLRVAEKIILLDHLSEGRVLLALGRGLARIEYDNFRIPMSEARERFDEAADLVVNAIETGYAEGNGTFYKQPRVKLRPGPIRGFRDRLHTVAATSAESQFTAARLGGAMMSYVTADTEKLAASLNNYRGHYREFHHEEAPWPVLTDVTYVHTDSEKAREGAYKYVGEAFSMVVDHYDMAGDHFAGTKGYTAYAAAADAIRASRQGAIDAYVPTQLWGTPEEIIRRFRERIAITGPYTPNFQFSAGGVPQDDVLRGAELFARHVLPAITDILGEERSKMAA</sequence>
<accession>A0A838L310</accession>
<keyword evidence="3" id="KW-1185">Reference proteome</keyword>
<proteinExistence type="predicted"/>
<evidence type="ECO:0000259" key="1">
    <source>
        <dbReference type="Pfam" id="PF00296"/>
    </source>
</evidence>
<dbReference type="Pfam" id="PF00296">
    <property type="entry name" value="Bac_luciferase"/>
    <property type="match status" value="1"/>
</dbReference>
<organism evidence="2 3">
    <name type="scientific">Sphingomonas chungangi</name>
    <dbReference type="NCBI Taxonomy" id="2683589"/>
    <lineage>
        <taxon>Bacteria</taxon>
        <taxon>Pseudomonadati</taxon>
        <taxon>Pseudomonadota</taxon>
        <taxon>Alphaproteobacteria</taxon>
        <taxon>Sphingomonadales</taxon>
        <taxon>Sphingomonadaceae</taxon>
        <taxon>Sphingomonas</taxon>
    </lineage>
</organism>
<reference evidence="2 3" key="1">
    <citation type="submission" date="2020-07" db="EMBL/GenBank/DDBJ databases">
        <authorList>
            <person name="Sun Q."/>
        </authorList>
    </citation>
    <scope>NUCLEOTIDE SEQUENCE [LARGE SCALE GENOMIC DNA]</scope>
    <source>
        <strain evidence="2 3">CGMCC 1.13654</strain>
    </source>
</reference>
<dbReference type="Gene3D" id="3.20.20.30">
    <property type="entry name" value="Luciferase-like domain"/>
    <property type="match status" value="1"/>
</dbReference>
<dbReference type="Proteomes" id="UP000570166">
    <property type="component" value="Unassembled WGS sequence"/>
</dbReference>
<name>A0A838L310_9SPHN</name>